<dbReference type="InterPro" id="IPR047175">
    <property type="entry name" value="CotS-like"/>
</dbReference>
<dbReference type="STRING" id="1552.A7L45_12305"/>
<dbReference type="NCBIfam" id="TIGR02906">
    <property type="entry name" value="spore_CotS"/>
    <property type="match status" value="1"/>
</dbReference>
<dbReference type="EMBL" id="CP015756">
    <property type="protein sequence ID" value="APC40802.1"/>
    <property type="molecule type" value="Genomic_DNA"/>
</dbReference>
<name>A0A1J0GHG3_9CLOT</name>
<dbReference type="OrthoDB" id="9771902at2"/>
<dbReference type="GO" id="GO:0042601">
    <property type="term" value="C:endospore-forming forespore"/>
    <property type="evidence" value="ECO:0007669"/>
    <property type="project" value="TreeGrafter"/>
</dbReference>
<feature type="domain" description="Aminoglycoside phosphotransferase" evidence="1">
    <location>
        <begin position="33"/>
        <end position="252"/>
    </location>
</feature>
<dbReference type="InterPro" id="IPR011009">
    <property type="entry name" value="Kinase-like_dom_sf"/>
</dbReference>
<dbReference type="InterPro" id="IPR014255">
    <property type="entry name" value="Spore_coat_CotS"/>
</dbReference>
<dbReference type="Pfam" id="PF01636">
    <property type="entry name" value="APH"/>
    <property type="match status" value="1"/>
</dbReference>
<dbReference type="KEGG" id="ceu:A7L45_12305"/>
<dbReference type="Proteomes" id="UP000182569">
    <property type="component" value="Chromosome"/>
</dbReference>
<sequence>MVEQENINLILSQYNINIVDIKQQSDKGKKAIWWIKTTDGDKVLKKHSCSSKTLEFILSAVEHLKNREVNLSNIIKTKTNNSYIKGVNCCYVLSDAIIGNTPNEDKPQELKMIVEELARFHYASRGFEFPDDCKPRLHLGLQKEEFEGQMIKLKGFYDTEMSIAKHSEFGQIILSQFPYFYKRMQLAIAENEKSGYASWALETKNTNCLCHQDFTASNLILTSSKEIFVLDIDSITIDLPTRDIRKFLNKIMKKKGQWDLKLTSQILQWYNAINPLEHWKWQVLKESLIFPHLFVGIMSKYYEKREISWPEARYIERLKGMIKIEKSIGPILQDFERIIP</sequence>
<dbReference type="Gene3D" id="3.90.1200.10">
    <property type="match status" value="1"/>
</dbReference>
<evidence type="ECO:0000259" key="1">
    <source>
        <dbReference type="Pfam" id="PF01636"/>
    </source>
</evidence>
<protein>
    <recommendedName>
        <fullName evidence="1">Aminoglycoside phosphotransferase domain-containing protein</fullName>
    </recommendedName>
</protein>
<dbReference type="InterPro" id="IPR002575">
    <property type="entry name" value="Aminoglycoside_PTrfase"/>
</dbReference>
<evidence type="ECO:0000313" key="3">
    <source>
        <dbReference type="Proteomes" id="UP000182569"/>
    </source>
</evidence>
<gene>
    <name evidence="2" type="ORF">A7L45_12305</name>
</gene>
<reference evidence="3" key="1">
    <citation type="journal article" date="2016" name="Front. Microbiol.">
        <title>Complete Genome Sequence of Clostridium estertheticum DSM 8809, a Microbe Identified in Spoiled Vacuum Packed Beef.</title>
        <authorList>
            <person name="Yu Z."/>
            <person name="Gunn L."/>
            <person name="Brennan E."/>
            <person name="Reid R."/>
            <person name="Wall P.G."/>
            <person name="Gaora O.P."/>
            <person name="Hurley D."/>
            <person name="Bolton D."/>
            <person name="Fanning S."/>
        </authorList>
    </citation>
    <scope>NUCLEOTIDE SEQUENCE [LARGE SCALE GENOMIC DNA]</scope>
    <source>
        <strain evidence="3">DSM 8809</strain>
    </source>
</reference>
<dbReference type="PANTHER" id="PTHR39179:SF1">
    <property type="entry name" value="SPORE COAT PROTEIN I"/>
    <property type="match status" value="1"/>
</dbReference>
<dbReference type="AlphaFoldDB" id="A0A1J0GHG3"/>
<keyword evidence="3" id="KW-1185">Reference proteome</keyword>
<proteinExistence type="predicted"/>
<dbReference type="SUPFAM" id="SSF56112">
    <property type="entry name" value="Protein kinase-like (PK-like)"/>
    <property type="match status" value="1"/>
</dbReference>
<dbReference type="Gene3D" id="3.30.200.20">
    <property type="entry name" value="Phosphorylase Kinase, domain 1"/>
    <property type="match status" value="1"/>
</dbReference>
<evidence type="ECO:0000313" key="2">
    <source>
        <dbReference type="EMBL" id="APC40802.1"/>
    </source>
</evidence>
<accession>A0A1J0GHG3</accession>
<dbReference type="PANTHER" id="PTHR39179">
    <property type="entry name" value="SPORE COAT PROTEIN I"/>
    <property type="match status" value="1"/>
</dbReference>
<organism evidence="2 3">
    <name type="scientific">Clostridium estertheticum subsp. estertheticum</name>
    <dbReference type="NCBI Taxonomy" id="1552"/>
    <lineage>
        <taxon>Bacteria</taxon>
        <taxon>Bacillati</taxon>
        <taxon>Bacillota</taxon>
        <taxon>Clostridia</taxon>
        <taxon>Eubacteriales</taxon>
        <taxon>Clostridiaceae</taxon>
        <taxon>Clostridium</taxon>
    </lineage>
</organism>